<protein>
    <submittedName>
        <fullName evidence="1">Uncharacterized protein</fullName>
    </submittedName>
</protein>
<dbReference type="GO" id="GO:0016705">
    <property type="term" value="F:oxidoreductase activity, acting on paired donors, with incorporation or reduction of molecular oxygen"/>
    <property type="evidence" value="ECO:0007669"/>
    <property type="project" value="InterPro"/>
</dbReference>
<name>A0AA38P7E1_9AGAR</name>
<proteinExistence type="predicted"/>
<gene>
    <name evidence="1" type="ORF">F5878DRAFT_685093</name>
</gene>
<dbReference type="EMBL" id="MU806231">
    <property type="protein sequence ID" value="KAJ3837654.1"/>
    <property type="molecule type" value="Genomic_DNA"/>
</dbReference>
<evidence type="ECO:0000313" key="1">
    <source>
        <dbReference type="EMBL" id="KAJ3837654.1"/>
    </source>
</evidence>
<organism evidence="1 2">
    <name type="scientific">Lentinula raphanica</name>
    <dbReference type="NCBI Taxonomy" id="153919"/>
    <lineage>
        <taxon>Eukaryota</taxon>
        <taxon>Fungi</taxon>
        <taxon>Dikarya</taxon>
        <taxon>Basidiomycota</taxon>
        <taxon>Agaricomycotina</taxon>
        <taxon>Agaricomycetes</taxon>
        <taxon>Agaricomycetidae</taxon>
        <taxon>Agaricales</taxon>
        <taxon>Marasmiineae</taxon>
        <taxon>Omphalotaceae</taxon>
        <taxon>Lentinula</taxon>
    </lineage>
</organism>
<dbReference type="GO" id="GO:0005506">
    <property type="term" value="F:iron ion binding"/>
    <property type="evidence" value="ECO:0007669"/>
    <property type="project" value="InterPro"/>
</dbReference>
<comment type="caution">
    <text evidence="1">The sequence shown here is derived from an EMBL/GenBank/DDBJ whole genome shotgun (WGS) entry which is preliminary data.</text>
</comment>
<dbReference type="GO" id="GO:0020037">
    <property type="term" value="F:heme binding"/>
    <property type="evidence" value="ECO:0007669"/>
    <property type="project" value="InterPro"/>
</dbReference>
<keyword evidence="2" id="KW-1185">Reference proteome</keyword>
<evidence type="ECO:0000313" key="2">
    <source>
        <dbReference type="Proteomes" id="UP001163846"/>
    </source>
</evidence>
<dbReference type="GO" id="GO:0004497">
    <property type="term" value="F:monooxygenase activity"/>
    <property type="evidence" value="ECO:0007669"/>
    <property type="project" value="InterPro"/>
</dbReference>
<dbReference type="Proteomes" id="UP001163846">
    <property type="component" value="Unassembled WGS sequence"/>
</dbReference>
<sequence length="130" mass="14314">MAYKTLTLKGNGNQGVPPERWLSPLPGELADARIPGVYSHLMTFIGGGRSCMYVYFTFHVTANINAVIIGRGFKFSQLEMKVVISTLVESFKFSTSEKDSQIHWQMNGVTAPVVGKDSHPQLPINISLAK</sequence>
<accession>A0AA38P7E1</accession>
<dbReference type="InterPro" id="IPR036396">
    <property type="entry name" value="Cyt_P450_sf"/>
</dbReference>
<dbReference type="AlphaFoldDB" id="A0AA38P7E1"/>
<reference evidence="1" key="1">
    <citation type="submission" date="2022-08" db="EMBL/GenBank/DDBJ databases">
        <authorList>
            <consortium name="DOE Joint Genome Institute"/>
            <person name="Min B."/>
            <person name="Riley R."/>
            <person name="Sierra-Patev S."/>
            <person name="Naranjo-Ortiz M."/>
            <person name="Looney B."/>
            <person name="Konkel Z."/>
            <person name="Slot J.C."/>
            <person name="Sakamoto Y."/>
            <person name="Steenwyk J.L."/>
            <person name="Rokas A."/>
            <person name="Carro J."/>
            <person name="Camarero S."/>
            <person name="Ferreira P."/>
            <person name="Molpeceres G."/>
            <person name="Ruiz-Duenas F.J."/>
            <person name="Serrano A."/>
            <person name="Henrissat B."/>
            <person name="Drula E."/>
            <person name="Hughes K.W."/>
            <person name="Mata J.L."/>
            <person name="Ishikawa N.K."/>
            <person name="Vargas-Isla R."/>
            <person name="Ushijima S."/>
            <person name="Smith C.A."/>
            <person name="Ahrendt S."/>
            <person name="Andreopoulos W."/>
            <person name="He G."/>
            <person name="Labutti K."/>
            <person name="Lipzen A."/>
            <person name="Ng V."/>
            <person name="Sandor L."/>
            <person name="Barry K."/>
            <person name="Martinez A.T."/>
            <person name="Xiao Y."/>
            <person name="Gibbons J.G."/>
            <person name="Terashima K."/>
            <person name="Hibbett D.S."/>
            <person name="Grigoriev I.V."/>
        </authorList>
    </citation>
    <scope>NUCLEOTIDE SEQUENCE</scope>
    <source>
        <strain evidence="1">TFB9207</strain>
    </source>
</reference>
<dbReference type="Gene3D" id="1.10.630.10">
    <property type="entry name" value="Cytochrome P450"/>
    <property type="match status" value="1"/>
</dbReference>